<dbReference type="PANTHER" id="PTHR42749:SF1">
    <property type="entry name" value="CELL SHAPE-DETERMINING PROTEIN MREB"/>
    <property type="match status" value="1"/>
</dbReference>
<evidence type="ECO:0000256" key="2">
    <source>
        <dbReference type="ARBA" id="ARBA00022840"/>
    </source>
</evidence>
<accession>A0ABR7WDX8</accession>
<name>A0ABR7WDX8_9ACTN</name>
<reference evidence="5 6" key="1">
    <citation type="submission" date="2020-09" db="EMBL/GenBank/DDBJ databases">
        <title>Novel species in genus Gordonia.</title>
        <authorList>
            <person name="Zhang G."/>
        </authorList>
    </citation>
    <scope>NUCLEOTIDE SEQUENCE [LARGE SCALE GENOMIC DNA]</scope>
    <source>
        <strain evidence="5 6">ON-33</strain>
    </source>
</reference>
<evidence type="ECO:0000313" key="6">
    <source>
        <dbReference type="Proteomes" id="UP000602395"/>
    </source>
</evidence>
<feature type="compositionally biased region" description="Polar residues" evidence="4">
    <location>
        <begin position="486"/>
        <end position="515"/>
    </location>
</feature>
<gene>
    <name evidence="5" type="ORF">IDF66_15420</name>
</gene>
<dbReference type="InterPro" id="IPR043129">
    <property type="entry name" value="ATPase_NBD"/>
</dbReference>
<dbReference type="PANTHER" id="PTHR42749">
    <property type="entry name" value="CELL SHAPE-DETERMINING PROTEIN MREB"/>
    <property type="match status" value="1"/>
</dbReference>
<organism evidence="5 6">
    <name type="scientific">Gordonia hankookensis</name>
    <dbReference type="NCBI Taxonomy" id="589403"/>
    <lineage>
        <taxon>Bacteria</taxon>
        <taxon>Bacillati</taxon>
        <taxon>Actinomycetota</taxon>
        <taxon>Actinomycetes</taxon>
        <taxon>Mycobacteriales</taxon>
        <taxon>Gordoniaceae</taxon>
        <taxon>Gordonia</taxon>
    </lineage>
</organism>
<sequence length="515" mass="53727">MGVSAGDGMIHYVLLTRDDVGRSVVDTRVIDVDRSDGLDVAGRVNAGIDLMLGAARDADLRVGPIGVAARTTKQRWELQSRGAGPRRQIHLVNDDEAVVAYLSATGQINRFESVVVVDCGDTGMSLYTVEPATNRISATERSRALTGRRLDRSIVGQLVADDNVAEPTGARVRRRALLSACRTAKEEFSAPGLSAAAGSILLADGGGHMTLTQDTIDAAIAPMVDDAREVLARYLSEGADRGTPPQAVVLVGGIANLPAVRAMVDREHALEVVVPEAPELAASIGAAILARTKTAADSPSRLAFIGGKRNREWLSATPLAVVGAIIAAAMMTIFAVSSSLTGQNEPAPSSTAAPTTSSTTSSSAVTTSPAPQQPATTTTAVAPPPVVQVPTEEQVVPTTRQPEPRWNESPGWATTELPPTTQQPDQPSTTTRTLLPYPLPSLPWPTGTRPTPTIPPDLLPPGFQPQTTQPTPPPPEQAPATTTSPRGAQQRVTPTAPTSGDSTEASSTTTPVPSR</sequence>
<keyword evidence="2" id="KW-0067">ATP-binding</keyword>
<comment type="caution">
    <text evidence="5">The sequence shown here is derived from an EMBL/GenBank/DDBJ whole genome shotgun (WGS) entry which is preliminary data.</text>
</comment>
<dbReference type="Pfam" id="PF00012">
    <property type="entry name" value="HSP70"/>
    <property type="match status" value="1"/>
</dbReference>
<feature type="region of interest" description="Disordered" evidence="4">
    <location>
        <begin position="340"/>
        <end position="515"/>
    </location>
</feature>
<dbReference type="RefSeq" id="WP_190267636.1">
    <property type="nucleotide sequence ID" value="NZ_BAABAD010000005.1"/>
</dbReference>
<evidence type="ECO:0000313" key="5">
    <source>
        <dbReference type="EMBL" id="MBD1320975.1"/>
    </source>
</evidence>
<dbReference type="Gene3D" id="3.90.640.10">
    <property type="entry name" value="Actin, Chain A, domain 4"/>
    <property type="match status" value="1"/>
</dbReference>
<dbReference type="SUPFAM" id="SSF53067">
    <property type="entry name" value="Actin-like ATPase domain"/>
    <property type="match status" value="1"/>
</dbReference>
<evidence type="ECO:0000256" key="3">
    <source>
        <dbReference type="ARBA" id="ARBA00023186"/>
    </source>
</evidence>
<dbReference type="EMBL" id="JACWMS010000003">
    <property type="protein sequence ID" value="MBD1320975.1"/>
    <property type="molecule type" value="Genomic_DNA"/>
</dbReference>
<feature type="compositionally biased region" description="Low complexity" evidence="4">
    <location>
        <begin position="414"/>
        <end position="436"/>
    </location>
</feature>
<proteinExistence type="predicted"/>
<feature type="compositionally biased region" description="Pro residues" evidence="4">
    <location>
        <begin position="452"/>
        <end position="463"/>
    </location>
</feature>
<dbReference type="Proteomes" id="UP000602395">
    <property type="component" value="Unassembled WGS sequence"/>
</dbReference>
<evidence type="ECO:0000256" key="1">
    <source>
        <dbReference type="ARBA" id="ARBA00022741"/>
    </source>
</evidence>
<feature type="compositionally biased region" description="Low complexity" evidence="4">
    <location>
        <begin position="388"/>
        <end position="399"/>
    </location>
</feature>
<evidence type="ECO:0000256" key="4">
    <source>
        <dbReference type="SAM" id="MobiDB-lite"/>
    </source>
</evidence>
<dbReference type="InterPro" id="IPR013126">
    <property type="entry name" value="Hsp_70_fam"/>
</dbReference>
<feature type="compositionally biased region" description="Low complexity" evidence="4">
    <location>
        <begin position="346"/>
        <end position="381"/>
    </location>
</feature>
<keyword evidence="1" id="KW-0547">Nucleotide-binding</keyword>
<keyword evidence="3" id="KW-0143">Chaperone</keyword>
<dbReference type="Gene3D" id="3.30.420.40">
    <property type="match status" value="2"/>
</dbReference>
<keyword evidence="6" id="KW-1185">Reference proteome</keyword>
<protein>
    <submittedName>
        <fullName evidence="5">Hsp70 family protein</fullName>
    </submittedName>
</protein>